<dbReference type="AlphaFoldDB" id="A0A9W9AIG8"/>
<name>A0A9W9AIG8_9AGAR</name>
<sequence length="671" mass="75293">MANSESYYHVSSNINLSSFPSRGGHGHLKNKRRERHAVNRHRVHSYDSMTSSPAQTDSWYAYSGLRPSGLSVRRLGSFRARFGTYPQPQQPEYHWDDCDANNGPAHPQGTVVRSGHSECYSSHHGHPVPSAARLDVREYFQTSINSKHSGHPELSSKSPQIVQKGSVHWDKALADTDSEMRRVGGTATLTRELIAYGARELKEIFEIWEECREKACNEGTTPILYFIRQVRDIDLEANSYCDVNLSPLLNSNGKGCGQYELEAQINTQQGVFQELVNRFSRLFPGPHVYEEEYYFLDVGCRPGGFASFLLSRNTKAIGVGICPLPSESLLPVDYANDSKITTELESYYCTRHQTHFASFDSKLKLYFVDIAKLDLRPPGEKYRRGLFNTNLNELTPDCSMFKALGGHSQLTADCLVNVDSDLKRLPKELLFGLKQKSDNRHIVAGASSKKFNLVVLDSYSSSPSLPTSPDLLLITQLLIALQSLTPNGGGTLVVRLRHPESVVTAKILYMLDTLSSTVAAIKPRDMLGDSEDPGCFYAIAQNVGGGPHGYKLLEDIEELRRLWWKLMIRSASEKILSKSDTTVVDMASREEIKGETGEIEIGEISEDSRESPAAMNRGMCGLKDEDFDFIICTHELYGLRDDYLARLTRLGELVWTRQLEMILMATRNNRK</sequence>
<dbReference type="EMBL" id="JAOTPV010000005">
    <property type="protein sequence ID" value="KAJ4482569.1"/>
    <property type="molecule type" value="Genomic_DNA"/>
</dbReference>
<evidence type="ECO:0008006" key="4">
    <source>
        <dbReference type="Google" id="ProtNLM"/>
    </source>
</evidence>
<comment type="caution">
    <text evidence="2">The sequence shown here is derived from an EMBL/GenBank/DDBJ whole genome shotgun (WGS) entry which is preliminary data.</text>
</comment>
<keyword evidence="3" id="KW-1185">Reference proteome</keyword>
<evidence type="ECO:0000313" key="3">
    <source>
        <dbReference type="Proteomes" id="UP001150266"/>
    </source>
</evidence>
<proteinExistence type="predicted"/>
<feature type="compositionally biased region" description="Basic residues" evidence="1">
    <location>
        <begin position="24"/>
        <end position="43"/>
    </location>
</feature>
<dbReference type="Proteomes" id="UP001150266">
    <property type="component" value="Unassembled WGS sequence"/>
</dbReference>
<reference evidence="2" key="1">
    <citation type="submission" date="2022-08" db="EMBL/GenBank/DDBJ databases">
        <title>A Global Phylogenomic Analysis of the Shiitake Genus Lentinula.</title>
        <authorList>
            <consortium name="DOE Joint Genome Institute"/>
            <person name="Sierra-Patev S."/>
            <person name="Min B."/>
            <person name="Naranjo-Ortiz M."/>
            <person name="Looney B."/>
            <person name="Konkel Z."/>
            <person name="Slot J.C."/>
            <person name="Sakamoto Y."/>
            <person name="Steenwyk J.L."/>
            <person name="Rokas A."/>
            <person name="Carro J."/>
            <person name="Camarero S."/>
            <person name="Ferreira P."/>
            <person name="Molpeceres G."/>
            <person name="Ruiz-Duenas F.J."/>
            <person name="Serrano A."/>
            <person name="Henrissat B."/>
            <person name="Drula E."/>
            <person name="Hughes K.W."/>
            <person name="Mata J.L."/>
            <person name="Ishikawa N.K."/>
            <person name="Vargas-Isla R."/>
            <person name="Ushijima S."/>
            <person name="Smith C.A."/>
            <person name="Ahrendt S."/>
            <person name="Andreopoulos W."/>
            <person name="He G."/>
            <person name="Labutti K."/>
            <person name="Lipzen A."/>
            <person name="Ng V."/>
            <person name="Riley R."/>
            <person name="Sandor L."/>
            <person name="Barry K."/>
            <person name="Martinez A.T."/>
            <person name="Xiao Y."/>
            <person name="Gibbons J.G."/>
            <person name="Terashima K."/>
            <person name="Grigoriev I.V."/>
            <person name="Hibbett D.S."/>
        </authorList>
    </citation>
    <scope>NUCLEOTIDE SEQUENCE</scope>
    <source>
        <strain evidence="2">JLM2183</strain>
    </source>
</reference>
<protein>
    <recommendedName>
        <fullName evidence="4">Ribosomal RNA methyltransferase FtsJ domain-containing protein</fullName>
    </recommendedName>
</protein>
<dbReference type="OrthoDB" id="417125at2759"/>
<organism evidence="2 3">
    <name type="scientific">Lentinula aciculospora</name>
    <dbReference type="NCBI Taxonomy" id="153920"/>
    <lineage>
        <taxon>Eukaryota</taxon>
        <taxon>Fungi</taxon>
        <taxon>Dikarya</taxon>
        <taxon>Basidiomycota</taxon>
        <taxon>Agaricomycotina</taxon>
        <taxon>Agaricomycetes</taxon>
        <taxon>Agaricomycetidae</taxon>
        <taxon>Agaricales</taxon>
        <taxon>Marasmiineae</taxon>
        <taxon>Omphalotaceae</taxon>
        <taxon>Lentinula</taxon>
    </lineage>
</organism>
<gene>
    <name evidence="2" type="ORF">J3R30DRAFT_3460584</name>
</gene>
<evidence type="ECO:0000256" key="1">
    <source>
        <dbReference type="SAM" id="MobiDB-lite"/>
    </source>
</evidence>
<accession>A0A9W9AIG8</accession>
<evidence type="ECO:0000313" key="2">
    <source>
        <dbReference type="EMBL" id="KAJ4482569.1"/>
    </source>
</evidence>
<feature type="region of interest" description="Disordered" evidence="1">
    <location>
        <begin position="18"/>
        <end position="54"/>
    </location>
</feature>